<reference evidence="8" key="1">
    <citation type="journal article" date="2013" name="Stand. Genomic Sci.">
        <title>Genome sequence of the thermophilic fresh-water bacterium Spirochaeta caldaria type strain (H1(T)), reclassification of Spirochaeta caldaria, Spirochaeta stenostrepta, and Spirochaeta zuelzerae in the genus Treponema as Treponema caldaria comb. nov., Treponema stenostrepta comb. nov., and Treponema zuelzerae comb. nov., and emendation of the genus Treponema.</title>
        <authorList>
            <person name="Abt B."/>
            <person name="Goker M."/>
            <person name="Scheuner C."/>
            <person name="Han C."/>
            <person name="Lu M."/>
            <person name="Misra M."/>
            <person name="Lapidus A."/>
            <person name="Nolan M."/>
            <person name="Lucas S."/>
            <person name="Hammon N."/>
            <person name="Deshpande S."/>
            <person name="Cheng J.F."/>
            <person name="Tapia R."/>
            <person name="Goodwin L.A."/>
            <person name="Pitluck S."/>
            <person name="Liolios K."/>
            <person name="Pagani I."/>
            <person name="Ivanova N."/>
            <person name="Mavromatis K."/>
            <person name="Mikhailova N."/>
            <person name="Huntemann M."/>
            <person name="Pati A."/>
            <person name="Chen A."/>
            <person name="Palaniappan K."/>
            <person name="Land M."/>
            <person name="Hauser L."/>
            <person name="Jeffries C.D."/>
            <person name="Rohde M."/>
            <person name="Spring S."/>
            <person name="Gronow S."/>
            <person name="Detter J.C."/>
            <person name="Bristow J."/>
            <person name="Eisen J.A."/>
            <person name="Markowitz V."/>
            <person name="Hugenholtz P."/>
            <person name="Kyrpides N.C."/>
            <person name="Woyke T."/>
            <person name="Klenk H.P."/>
        </authorList>
    </citation>
    <scope>NUCLEOTIDE SEQUENCE</scope>
    <source>
        <strain evidence="8">ATCC 51460 / DSM 7334 / H1</strain>
    </source>
</reference>
<evidence type="ECO:0000313" key="8">
    <source>
        <dbReference type="Proteomes" id="UP000000503"/>
    </source>
</evidence>
<dbReference type="SUPFAM" id="SSF54211">
    <property type="entry name" value="Ribosomal protein S5 domain 2-like"/>
    <property type="match status" value="1"/>
</dbReference>
<keyword evidence="8" id="KW-1185">Reference proteome</keyword>
<dbReference type="HOGENOM" id="CLU_117179_10_0_12"/>
<evidence type="ECO:0000256" key="4">
    <source>
        <dbReference type="ARBA" id="ARBA00022801"/>
    </source>
</evidence>
<dbReference type="EMBL" id="CP002868">
    <property type="protein sequence ID" value="AEJ18178.1"/>
    <property type="molecule type" value="Genomic_DNA"/>
</dbReference>
<dbReference type="EC" id="3.1.26.5" evidence="6"/>
<sequence length="81" mass="9555">MLQNGLPVNRIAFTFARKYGNAVQRNRSRRLSREVYRLLKARLCSGFDLVLLVYPGKDTFNERMEQLRTLFQKADLFVDKT</sequence>
<dbReference type="GO" id="GO:0030677">
    <property type="term" value="C:ribonuclease P complex"/>
    <property type="evidence" value="ECO:0007669"/>
    <property type="project" value="TreeGrafter"/>
</dbReference>
<evidence type="ECO:0000256" key="3">
    <source>
        <dbReference type="ARBA" id="ARBA00022759"/>
    </source>
</evidence>
<evidence type="ECO:0000256" key="1">
    <source>
        <dbReference type="ARBA" id="ARBA00022694"/>
    </source>
</evidence>
<evidence type="ECO:0000256" key="5">
    <source>
        <dbReference type="ARBA" id="ARBA00022884"/>
    </source>
</evidence>
<keyword evidence="2" id="KW-0540">Nuclease</keyword>
<dbReference type="Pfam" id="PF00825">
    <property type="entry name" value="Ribonuclease_P"/>
    <property type="match status" value="1"/>
</dbReference>
<dbReference type="NCBIfam" id="TIGR00188">
    <property type="entry name" value="rnpA"/>
    <property type="match status" value="1"/>
</dbReference>
<dbReference type="GO" id="GO:0042781">
    <property type="term" value="F:3'-tRNA processing endoribonuclease activity"/>
    <property type="evidence" value="ECO:0007669"/>
    <property type="project" value="TreeGrafter"/>
</dbReference>
<dbReference type="Proteomes" id="UP000000503">
    <property type="component" value="Chromosome"/>
</dbReference>
<gene>
    <name evidence="7" type="ordered locus">Spica_0006</name>
</gene>
<dbReference type="STRING" id="744872.Spica_0006"/>
<dbReference type="AlphaFoldDB" id="F8EWL5"/>
<dbReference type="InterPro" id="IPR000100">
    <property type="entry name" value="RNase_P"/>
</dbReference>
<dbReference type="InterPro" id="IPR020568">
    <property type="entry name" value="Ribosomal_Su5_D2-typ_SF"/>
</dbReference>
<dbReference type="PANTHER" id="PTHR33992">
    <property type="entry name" value="RIBONUCLEASE P PROTEIN COMPONENT"/>
    <property type="match status" value="1"/>
</dbReference>
<evidence type="ECO:0000256" key="6">
    <source>
        <dbReference type="NCBIfam" id="TIGR00188"/>
    </source>
</evidence>
<protein>
    <recommendedName>
        <fullName evidence="6">Ribonuclease P protein component</fullName>
        <ecNumber evidence="6">3.1.26.5</ecNumber>
    </recommendedName>
</protein>
<dbReference type="GO" id="GO:0004526">
    <property type="term" value="F:ribonuclease P activity"/>
    <property type="evidence" value="ECO:0007669"/>
    <property type="project" value="UniProtKB-UniRule"/>
</dbReference>
<dbReference type="Gene3D" id="3.30.230.10">
    <property type="match status" value="1"/>
</dbReference>
<proteinExistence type="predicted"/>
<evidence type="ECO:0000313" key="7">
    <source>
        <dbReference type="EMBL" id="AEJ18178.1"/>
    </source>
</evidence>
<dbReference type="eggNOG" id="COG0594">
    <property type="taxonomic scope" value="Bacteria"/>
</dbReference>
<keyword evidence="1" id="KW-0819">tRNA processing</keyword>
<organism evidence="7 8">
    <name type="scientific">Gracilinema caldarium (strain ATCC 51460 / DSM 7334 / H1)</name>
    <name type="common">Treponema caldarium</name>
    <dbReference type="NCBI Taxonomy" id="744872"/>
    <lineage>
        <taxon>Bacteria</taxon>
        <taxon>Pseudomonadati</taxon>
        <taxon>Spirochaetota</taxon>
        <taxon>Spirochaetia</taxon>
        <taxon>Spirochaetales</taxon>
        <taxon>Breznakiellaceae</taxon>
        <taxon>Gracilinema</taxon>
    </lineage>
</organism>
<evidence type="ECO:0000256" key="2">
    <source>
        <dbReference type="ARBA" id="ARBA00022722"/>
    </source>
</evidence>
<dbReference type="PANTHER" id="PTHR33992:SF1">
    <property type="entry name" value="RIBONUCLEASE P PROTEIN COMPONENT"/>
    <property type="match status" value="1"/>
</dbReference>
<name>F8EWL5_GRAC1</name>
<dbReference type="GO" id="GO:0000049">
    <property type="term" value="F:tRNA binding"/>
    <property type="evidence" value="ECO:0007669"/>
    <property type="project" value="InterPro"/>
</dbReference>
<dbReference type="InterPro" id="IPR014721">
    <property type="entry name" value="Ribsml_uS5_D2-typ_fold_subgr"/>
</dbReference>
<dbReference type="KEGG" id="scd:Spica_0006"/>
<keyword evidence="5" id="KW-0694">RNA-binding</keyword>
<accession>F8EWL5</accession>
<keyword evidence="4" id="KW-0378">Hydrolase</keyword>
<keyword evidence="3" id="KW-0255">Endonuclease</keyword>